<keyword evidence="8" id="KW-0067">ATP-binding</keyword>
<organism evidence="8 9">
    <name type="scientific">Parafrankia soli</name>
    <dbReference type="NCBI Taxonomy" id="2599596"/>
    <lineage>
        <taxon>Bacteria</taxon>
        <taxon>Bacillati</taxon>
        <taxon>Actinomycetota</taxon>
        <taxon>Actinomycetes</taxon>
        <taxon>Frankiales</taxon>
        <taxon>Frankiaceae</taxon>
        <taxon>Parafrankia</taxon>
    </lineage>
</organism>
<name>A0A1S1PXK8_9ACTN</name>
<evidence type="ECO:0000256" key="3">
    <source>
        <dbReference type="ARBA" id="ARBA00022722"/>
    </source>
</evidence>
<dbReference type="SMART" id="SM00732">
    <property type="entry name" value="YqgFc"/>
    <property type="match status" value="1"/>
</dbReference>
<dbReference type="PANTHER" id="PTHR33317:SF4">
    <property type="entry name" value="POLYNUCLEOTIDYL TRANSFERASE, RIBONUCLEASE H-LIKE SUPERFAMILY PROTEIN"/>
    <property type="match status" value="1"/>
</dbReference>
<reference evidence="9" key="1">
    <citation type="submission" date="2016-07" db="EMBL/GenBank/DDBJ databases">
        <title>Frankia sp. NRRL B-16219 Genome sequencing.</title>
        <authorList>
            <person name="Ghodhbane-Gtari F."/>
            <person name="Swanson E."/>
            <person name="Gueddou A."/>
            <person name="Louati M."/>
            <person name="Nouioui I."/>
            <person name="Hezbri K."/>
            <person name="Abebe-Akele F."/>
            <person name="Simpson S."/>
            <person name="Morris K."/>
            <person name="Thomas K."/>
            <person name="Gtari M."/>
            <person name="Tisa L.S."/>
        </authorList>
    </citation>
    <scope>NUCLEOTIDE SEQUENCE [LARGE SCALE GENOMIC DNA]</scope>
    <source>
        <strain evidence="9">NRRL B-16219</strain>
    </source>
</reference>
<evidence type="ECO:0000259" key="7">
    <source>
        <dbReference type="SMART" id="SM00732"/>
    </source>
</evidence>
<dbReference type="Gene3D" id="3.30.420.140">
    <property type="entry name" value="YqgF/RNase H-like domain"/>
    <property type="match status" value="1"/>
</dbReference>
<dbReference type="AlphaFoldDB" id="A0A1S1PXK8"/>
<proteinExistence type="inferred from homology"/>
<dbReference type="OrthoDB" id="9790539at2"/>
<comment type="similarity">
    <text evidence="5">Belongs to the YqgF HJR family.</text>
</comment>
<evidence type="ECO:0000256" key="4">
    <source>
        <dbReference type="ARBA" id="ARBA00022801"/>
    </source>
</evidence>
<dbReference type="CDD" id="cd16964">
    <property type="entry name" value="YqgF"/>
    <property type="match status" value="1"/>
</dbReference>
<keyword evidence="1 5" id="KW-0963">Cytoplasm</keyword>
<protein>
    <recommendedName>
        <fullName evidence="5">Putative pre-16S rRNA nuclease</fullName>
        <ecNumber evidence="5">3.1.-.-</ecNumber>
    </recommendedName>
</protein>
<dbReference type="EC" id="3.1.-.-" evidence="5"/>
<evidence type="ECO:0000256" key="6">
    <source>
        <dbReference type="SAM" id="MobiDB-lite"/>
    </source>
</evidence>
<dbReference type="PANTHER" id="PTHR33317">
    <property type="entry name" value="POLYNUCLEOTIDYL TRANSFERASE, RIBONUCLEASE H-LIKE SUPERFAMILY PROTEIN"/>
    <property type="match status" value="1"/>
</dbReference>
<dbReference type="GO" id="GO:0005829">
    <property type="term" value="C:cytosol"/>
    <property type="evidence" value="ECO:0007669"/>
    <property type="project" value="TreeGrafter"/>
</dbReference>
<dbReference type="EMBL" id="MAXA01000223">
    <property type="protein sequence ID" value="OHV27408.1"/>
    <property type="molecule type" value="Genomic_DNA"/>
</dbReference>
<evidence type="ECO:0000256" key="2">
    <source>
        <dbReference type="ARBA" id="ARBA00022517"/>
    </source>
</evidence>
<comment type="function">
    <text evidence="5">Could be a nuclease involved in processing of the 5'-end of pre-16S rRNA.</text>
</comment>
<comment type="caution">
    <text evidence="8">The sequence shown here is derived from an EMBL/GenBank/DDBJ whole genome shotgun (WGS) entry which is preliminary data.</text>
</comment>
<dbReference type="SUPFAM" id="SSF53098">
    <property type="entry name" value="Ribonuclease H-like"/>
    <property type="match status" value="1"/>
</dbReference>
<evidence type="ECO:0000313" key="9">
    <source>
        <dbReference type="Proteomes" id="UP000179769"/>
    </source>
</evidence>
<accession>A0A1S1PXK8</accession>
<feature type="region of interest" description="Disordered" evidence="6">
    <location>
        <begin position="168"/>
        <end position="188"/>
    </location>
</feature>
<dbReference type="InterPro" id="IPR005227">
    <property type="entry name" value="YqgF"/>
</dbReference>
<keyword evidence="9" id="KW-1185">Reference proteome</keyword>
<evidence type="ECO:0000256" key="1">
    <source>
        <dbReference type="ARBA" id="ARBA00022490"/>
    </source>
</evidence>
<keyword evidence="4 5" id="KW-0378">Hydrolase</keyword>
<evidence type="ECO:0000313" key="8">
    <source>
        <dbReference type="EMBL" id="OHV27408.1"/>
    </source>
</evidence>
<dbReference type="GO" id="GO:0000967">
    <property type="term" value="P:rRNA 5'-end processing"/>
    <property type="evidence" value="ECO:0007669"/>
    <property type="project" value="UniProtKB-UniRule"/>
</dbReference>
<sequence length="188" mass="19600">MTAPDSAAGADSAAGSDSAAGGQADAGRGVRIGVDVGSVRVGVAVSDPDGLLAVPVTTLRRDVSRRGFADVDELADIVRDRHAVEVVVGLPRHLSGREGEAVRLARRYAEVLSARVAPVPVRLVDERLTTVVAHRRMAERGLRSRARRDLVDQEAAVQILQHHLDVRRARGGSGGAASGGTGRPLDSA</sequence>
<dbReference type="InterPro" id="IPR006641">
    <property type="entry name" value="YqgF/RNaseH-like_dom"/>
</dbReference>
<dbReference type="RefSeq" id="WP_020459306.1">
    <property type="nucleotide sequence ID" value="NZ_MAXA01000223.1"/>
</dbReference>
<dbReference type="Proteomes" id="UP000179769">
    <property type="component" value="Unassembled WGS sequence"/>
</dbReference>
<dbReference type="GO" id="GO:0016788">
    <property type="term" value="F:hydrolase activity, acting on ester bonds"/>
    <property type="evidence" value="ECO:0007669"/>
    <property type="project" value="UniProtKB-UniRule"/>
</dbReference>
<feature type="region of interest" description="Disordered" evidence="6">
    <location>
        <begin position="1"/>
        <end position="25"/>
    </location>
</feature>
<dbReference type="InterPro" id="IPR012337">
    <property type="entry name" value="RNaseH-like_sf"/>
</dbReference>
<dbReference type="Pfam" id="PF03652">
    <property type="entry name" value="RuvX"/>
    <property type="match status" value="1"/>
</dbReference>
<dbReference type="NCBIfam" id="TIGR00250">
    <property type="entry name" value="RNAse_H_YqgF"/>
    <property type="match status" value="1"/>
</dbReference>
<feature type="compositionally biased region" description="Gly residues" evidence="6">
    <location>
        <begin position="171"/>
        <end position="182"/>
    </location>
</feature>
<keyword evidence="3 5" id="KW-0540">Nuclease</keyword>
<feature type="domain" description="YqgF/RNase H-like" evidence="7">
    <location>
        <begin position="29"/>
        <end position="133"/>
    </location>
</feature>
<keyword evidence="8" id="KW-0547">Nucleotide-binding</keyword>
<keyword evidence="2 5" id="KW-0690">Ribosome biogenesis</keyword>
<dbReference type="HAMAP" id="MF_00651">
    <property type="entry name" value="Nuclease_YqgF"/>
    <property type="match status" value="1"/>
</dbReference>
<dbReference type="GO" id="GO:0004518">
    <property type="term" value="F:nuclease activity"/>
    <property type="evidence" value="ECO:0007669"/>
    <property type="project" value="UniProtKB-KW"/>
</dbReference>
<evidence type="ECO:0000256" key="5">
    <source>
        <dbReference type="HAMAP-Rule" id="MF_00651"/>
    </source>
</evidence>
<dbReference type="GO" id="GO:0004386">
    <property type="term" value="F:helicase activity"/>
    <property type="evidence" value="ECO:0007669"/>
    <property type="project" value="UniProtKB-KW"/>
</dbReference>
<gene>
    <name evidence="8" type="ORF">BBK14_20975</name>
</gene>
<dbReference type="InterPro" id="IPR037027">
    <property type="entry name" value="YqgF/RNaseH-like_dom_sf"/>
</dbReference>
<comment type="subcellular location">
    <subcellularLocation>
        <location evidence="5">Cytoplasm</location>
    </subcellularLocation>
</comment>
<keyword evidence="8" id="KW-0347">Helicase</keyword>